<evidence type="ECO:0008006" key="12">
    <source>
        <dbReference type="Google" id="ProtNLM"/>
    </source>
</evidence>
<dbReference type="PRINTS" id="PR00385">
    <property type="entry name" value="P450"/>
</dbReference>
<keyword evidence="9" id="KW-0812">Transmembrane</keyword>
<evidence type="ECO:0000256" key="1">
    <source>
        <dbReference type="ARBA" id="ARBA00001971"/>
    </source>
</evidence>
<dbReference type="GO" id="GO:0020037">
    <property type="term" value="F:heme binding"/>
    <property type="evidence" value="ECO:0007669"/>
    <property type="project" value="InterPro"/>
</dbReference>
<keyword evidence="11" id="KW-1185">Reference proteome</keyword>
<keyword evidence="3 7" id="KW-0349">Heme</keyword>
<comment type="similarity">
    <text evidence="2 8">Belongs to the cytochrome P450 family.</text>
</comment>
<organism evidence="10 11">
    <name type="scientific">Phomopsis amygdali</name>
    <name type="common">Fusicoccum amygdali</name>
    <dbReference type="NCBI Taxonomy" id="1214568"/>
    <lineage>
        <taxon>Eukaryota</taxon>
        <taxon>Fungi</taxon>
        <taxon>Dikarya</taxon>
        <taxon>Ascomycota</taxon>
        <taxon>Pezizomycotina</taxon>
        <taxon>Sordariomycetes</taxon>
        <taxon>Sordariomycetidae</taxon>
        <taxon>Diaporthales</taxon>
        <taxon>Diaporthaceae</taxon>
        <taxon>Diaporthe</taxon>
    </lineage>
</organism>
<keyword evidence="6 7" id="KW-0408">Iron</keyword>
<dbReference type="GO" id="GO:0005506">
    <property type="term" value="F:iron ion binding"/>
    <property type="evidence" value="ECO:0007669"/>
    <property type="project" value="InterPro"/>
</dbReference>
<dbReference type="EMBL" id="JAUJFL010000001">
    <property type="protein sequence ID" value="KAK2615462.1"/>
    <property type="molecule type" value="Genomic_DNA"/>
</dbReference>
<keyword evidence="9" id="KW-0472">Membrane</keyword>
<keyword evidence="9" id="KW-1133">Transmembrane helix</keyword>
<evidence type="ECO:0000256" key="8">
    <source>
        <dbReference type="RuleBase" id="RU000461"/>
    </source>
</evidence>
<protein>
    <recommendedName>
        <fullName evidence="12">Cytochrome P450</fullName>
    </recommendedName>
</protein>
<dbReference type="CDD" id="cd11059">
    <property type="entry name" value="CYP_fungal"/>
    <property type="match status" value="1"/>
</dbReference>
<dbReference type="SUPFAM" id="SSF48264">
    <property type="entry name" value="Cytochrome P450"/>
    <property type="match status" value="1"/>
</dbReference>
<dbReference type="Pfam" id="PF00067">
    <property type="entry name" value="p450"/>
    <property type="match status" value="1"/>
</dbReference>
<comment type="caution">
    <text evidence="10">The sequence shown here is derived from an EMBL/GenBank/DDBJ whole genome shotgun (WGS) entry which is preliminary data.</text>
</comment>
<evidence type="ECO:0000256" key="4">
    <source>
        <dbReference type="ARBA" id="ARBA00022723"/>
    </source>
</evidence>
<evidence type="ECO:0000256" key="3">
    <source>
        <dbReference type="ARBA" id="ARBA00022617"/>
    </source>
</evidence>
<evidence type="ECO:0000256" key="7">
    <source>
        <dbReference type="PIRSR" id="PIRSR602401-1"/>
    </source>
</evidence>
<reference evidence="10" key="1">
    <citation type="submission" date="2023-06" db="EMBL/GenBank/DDBJ databases">
        <authorList>
            <person name="Noh H."/>
        </authorList>
    </citation>
    <scope>NUCLEOTIDE SEQUENCE</scope>
    <source>
        <strain evidence="10">DUCC20226</strain>
    </source>
</reference>
<evidence type="ECO:0000256" key="9">
    <source>
        <dbReference type="SAM" id="Phobius"/>
    </source>
</evidence>
<dbReference type="PANTHER" id="PTHR24305">
    <property type="entry name" value="CYTOCHROME P450"/>
    <property type="match status" value="1"/>
</dbReference>
<feature type="transmembrane region" description="Helical" evidence="9">
    <location>
        <begin position="16"/>
        <end position="36"/>
    </location>
</feature>
<keyword evidence="4 7" id="KW-0479">Metal-binding</keyword>
<feature type="binding site" description="axial binding residue" evidence="7">
    <location>
        <position position="440"/>
    </location>
    <ligand>
        <name>heme</name>
        <dbReference type="ChEBI" id="CHEBI:30413"/>
    </ligand>
    <ligandPart>
        <name>Fe</name>
        <dbReference type="ChEBI" id="CHEBI:18248"/>
    </ligandPart>
</feature>
<keyword evidence="5 8" id="KW-0560">Oxidoreductase</keyword>
<dbReference type="InterPro" id="IPR001128">
    <property type="entry name" value="Cyt_P450"/>
</dbReference>
<dbReference type="InterPro" id="IPR017972">
    <property type="entry name" value="Cyt_P450_CS"/>
</dbReference>
<dbReference type="PANTHER" id="PTHR24305:SF96">
    <property type="entry name" value="CYTOCHROME P450 MONOOXYGENASE STCB-RELATED"/>
    <property type="match status" value="1"/>
</dbReference>
<comment type="cofactor">
    <cofactor evidence="1 7">
        <name>heme</name>
        <dbReference type="ChEBI" id="CHEBI:30413"/>
    </cofactor>
</comment>
<dbReference type="InterPro" id="IPR036396">
    <property type="entry name" value="Cyt_P450_sf"/>
</dbReference>
<dbReference type="Proteomes" id="UP001265746">
    <property type="component" value="Unassembled WGS sequence"/>
</dbReference>
<dbReference type="InterPro" id="IPR002401">
    <property type="entry name" value="Cyt_P450_E_grp-I"/>
</dbReference>
<keyword evidence="8" id="KW-0503">Monooxygenase</keyword>
<dbReference type="GO" id="GO:0004497">
    <property type="term" value="F:monooxygenase activity"/>
    <property type="evidence" value="ECO:0007669"/>
    <property type="project" value="UniProtKB-KW"/>
</dbReference>
<dbReference type="PRINTS" id="PR00463">
    <property type="entry name" value="EP450I"/>
</dbReference>
<accession>A0AAD9SSZ6</accession>
<dbReference type="InterPro" id="IPR050121">
    <property type="entry name" value="Cytochrome_P450_monoxygenase"/>
</dbReference>
<sequence>MSSFTEIGPFAQQHHYLLLAAVAVGVAVFSFAYKVLRNPLAKLPGPWYSKITSAVLTNEFLQGRRAKYVQLLHEKYGPIVRIGPNEVDVMDVAAAKQIHTVKATYLKGPFYKAVSAPGQHNVFNTADIYFHRRHRKLLQAPFSDASLQNFQPNIESRVRLAIQRMIEESTTRGVVDVFKWWLFMATDVIGELSFGESFRTLEQGKKSEYTVNLEKVAAVGAKRATFPMLAKLAMQGFPIPGFGENTNLLRSMRRYAQESLDRYKKIVEENPEKPVPTLFTRLFKGEEDETLTFKEIIDEAQAYIIAGTDTTAITLTYAVWRVCQNPKIRERLVEELQQLPEDFKDHDAMKLPYLNQVIEESLRLHSAAPSGLPRIVPPEGANMAGQYLPGGSIVCTQAWSMHRIEEIFPDPEKFDPDRWASPTKNMKDGFMPFGGGSRICLGLHLARMELRLGTAHFFRTFPNAKVSALEGMSDDDMEQVTYFLAPPKNKRCLIECS</sequence>
<dbReference type="Gene3D" id="1.10.630.10">
    <property type="entry name" value="Cytochrome P450"/>
    <property type="match status" value="1"/>
</dbReference>
<evidence type="ECO:0000313" key="11">
    <source>
        <dbReference type="Proteomes" id="UP001265746"/>
    </source>
</evidence>
<evidence type="ECO:0000313" key="10">
    <source>
        <dbReference type="EMBL" id="KAK2615462.1"/>
    </source>
</evidence>
<proteinExistence type="inferred from homology"/>
<name>A0AAD9SSZ6_PHOAM</name>
<dbReference type="AlphaFoldDB" id="A0AAD9SSZ6"/>
<evidence type="ECO:0000256" key="5">
    <source>
        <dbReference type="ARBA" id="ARBA00023002"/>
    </source>
</evidence>
<evidence type="ECO:0000256" key="2">
    <source>
        <dbReference type="ARBA" id="ARBA00010617"/>
    </source>
</evidence>
<gene>
    <name evidence="10" type="ORF">N8I77_002213</name>
</gene>
<evidence type="ECO:0000256" key="6">
    <source>
        <dbReference type="ARBA" id="ARBA00023004"/>
    </source>
</evidence>
<dbReference type="PROSITE" id="PS00086">
    <property type="entry name" value="CYTOCHROME_P450"/>
    <property type="match status" value="1"/>
</dbReference>
<dbReference type="GO" id="GO:0016705">
    <property type="term" value="F:oxidoreductase activity, acting on paired donors, with incorporation or reduction of molecular oxygen"/>
    <property type="evidence" value="ECO:0007669"/>
    <property type="project" value="InterPro"/>
</dbReference>